<name>A0A1Y4LBR7_9FIRM</name>
<dbReference type="GO" id="GO:0004853">
    <property type="term" value="F:uroporphyrinogen decarboxylase activity"/>
    <property type="evidence" value="ECO:0007669"/>
    <property type="project" value="InterPro"/>
</dbReference>
<dbReference type="SUPFAM" id="SSF51726">
    <property type="entry name" value="UROD/MetE-like"/>
    <property type="match status" value="1"/>
</dbReference>
<sequence>MIRNLRKFEKRAEKGRILMSTLRERNAERLRNSIAGAPIDSHAVFNFYTYPFFHKHSNVPLNEYFHNPAVMLEAQLEVLDKIDNCGNLMPDVGAVAECSGLGGKVRFDSHGFISVHEAEIEEYEDVIKIKPADPYGDNYMRIALEQLEYMVQHCPKGMKVNAHPIMGPFTVAAQLRGISDFCADTIAEPEMVDALLDVVIQTQIAFLHAQEKILGAPLHHVLVCDDLSAFLNPQMYEELILPLYDRLFADFPNTQRWLHNDSTTRHIVSQIPKGGFSAWQYGPVLQPLEAAEGCGNQVTVMGGLNPVELAGYTVEQTIDVCNQVIDSFQGNPRCVLSAAGSINQVPLENIRAMMRVADERKISK</sequence>
<evidence type="ECO:0000313" key="3">
    <source>
        <dbReference type="Proteomes" id="UP000195897"/>
    </source>
</evidence>
<feature type="domain" description="Uroporphyrinogen decarboxylase (URO-D)" evidence="1">
    <location>
        <begin position="56"/>
        <end position="359"/>
    </location>
</feature>
<dbReference type="AlphaFoldDB" id="A0A1Y4LBR7"/>
<dbReference type="Pfam" id="PF01208">
    <property type="entry name" value="URO-D"/>
    <property type="match status" value="1"/>
</dbReference>
<dbReference type="InterPro" id="IPR038071">
    <property type="entry name" value="UROD/MetE-like_sf"/>
</dbReference>
<dbReference type="Proteomes" id="UP000195897">
    <property type="component" value="Unassembled WGS sequence"/>
</dbReference>
<dbReference type="Gene3D" id="3.20.20.210">
    <property type="match status" value="1"/>
</dbReference>
<reference evidence="3" key="1">
    <citation type="submission" date="2017-04" db="EMBL/GenBank/DDBJ databases">
        <title>Function of individual gut microbiota members based on whole genome sequencing of pure cultures obtained from chicken caecum.</title>
        <authorList>
            <person name="Medvecky M."/>
            <person name="Cejkova D."/>
            <person name="Polansky O."/>
            <person name="Karasova D."/>
            <person name="Kubasova T."/>
            <person name="Cizek A."/>
            <person name="Rychlik I."/>
        </authorList>
    </citation>
    <scope>NUCLEOTIDE SEQUENCE [LARGE SCALE GENOMIC DNA]</scope>
    <source>
        <strain evidence="3">An180</strain>
    </source>
</reference>
<gene>
    <name evidence="2" type="ORF">B5F17_12725</name>
</gene>
<dbReference type="InterPro" id="IPR052024">
    <property type="entry name" value="Methanogen_methyltrans"/>
</dbReference>
<accession>A0A1Y4LBR7</accession>
<dbReference type="PANTHER" id="PTHR47099:SF1">
    <property type="entry name" value="METHYLCOBAMIDE:COM METHYLTRANSFERASE MTBA"/>
    <property type="match status" value="1"/>
</dbReference>
<dbReference type="EMBL" id="NFKK01000021">
    <property type="protein sequence ID" value="OUP51482.1"/>
    <property type="molecule type" value="Genomic_DNA"/>
</dbReference>
<evidence type="ECO:0000313" key="2">
    <source>
        <dbReference type="EMBL" id="OUP51482.1"/>
    </source>
</evidence>
<organism evidence="2 3">
    <name type="scientific">Butyricicoccus pullicaecorum</name>
    <dbReference type="NCBI Taxonomy" id="501571"/>
    <lineage>
        <taxon>Bacteria</taxon>
        <taxon>Bacillati</taxon>
        <taxon>Bacillota</taxon>
        <taxon>Clostridia</taxon>
        <taxon>Eubacteriales</taxon>
        <taxon>Butyricicoccaceae</taxon>
        <taxon>Butyricicoccus</taxon>
    </lineage>
</organism>
<dbReference type="PANTHER" id="PTHR47099">
    <property type="entry name" value="METHYLCOBAMIDE:COM METHYLTRANSFERASE MTBA"/>
    <property type="match status" value="1"/>
</dbReference>
<protein>
    <recommendedName>
        <fullName evidence="1">Uroporphyrinogen decarboxylase (URO-D) domain-containing protein</fullName>
    </recommendedName>
</protein>
<dbReference type="GO" id="GO:0006779">
    <property type="term" value="P:porphyrin-containing compound biosynthetic process"/>
    <property type="evidence" value="ECO:0007669"/>
    <property type="project" value="InterPro"/>
</dbReference>
<comment type="caution">
    <text evidence="2">The sequence shown here is derived from an EMBL/GenBank/DDBJ whole genome shotgun (WGS) entry which is preliminary data.</text>
</comment>
<proteinExistence type="predicted"/>
<dbReference type="InterPro" id="IPR000257">
    <property type="entry name" value="Uroporphyrinogen_deCOase"/>
</dbReference>
<evidence type="ECO:0000259" key="1">
    <source>
        <dbReference type="Pfam" id="PF01208"/>
    </source>
</evidence>